<dbReference type="InterPro" id="IPR057326">
    <property type="entry name" value="KR_dom"/>
</dbReference>
<dbReference type="Gene3D" id="3.40.50.720">
    <property type="entry name" value="NAD(P)-binding Rossmann-like Domain"/>
    <property type="match status" value="1"/>
</dbReference>
<comment type="similarity">
    <text evidence="1 3">Belongs to the short-chain dehydrogenases/reductases (SDR) family.</text>
</comment>
<dbReference type="InterPro" id="IPR020904">
    <property type="entry name" value="Sc_DH/Rdtase_CS"/>
</dbReference>
<evidence type="ECO:0000313" key="7">
    <source>
        <dbReference type="Proteomes" id="UP001432168"/>
    </source>
</evidence>
<dbReference type="InterPro" id="IPR036291">
    <property type="entry name" value="NAD(P)-bd_dom_sf"/>
</dbReference>
<protein>
    <submittedName>
        <fullName evidence="6">SDR family NAD(P)-dependent oxidoreductase</fullName>
    </submittedName>
</protein>
<evidence type="ECO:0000313" key="6">
    <source>
        <dbReference type="EMBL" id="WUT45976.1"/>
    </source>
</evidence>
<dbReference type="EMBL" id="CP109011">
    <property type="protein sequence ID" value="WUT45976.1"/>
    <property type="molecule type" value="Genomic_DNA"/>
</dbReference>
<keyword evidence="7" id="KW-1185">Reference proteome</keyword>
<evidence type="ECO:0000256" key="3">
    <source>
        <dbReference type="RuleBase" id="RU000363"/>
    </source>
</evidence>
<evidence type="ECO:0000256" key="1">
    <source>
        <dbReference type="ARBA" id="ARBA00006484"/>
    </source>
</evidence>
<reference evidence="6" key="1">
    <citation type="submission" date="2022-10" db="EMBL/GenBank/DDBJ databases">
        <title>The complete genomes of actinobacterial strains from the NBC collection.</title>
        <authorList>
            <person name="Joergensen T.S."/>
            <person name="Alvarez Arevalo M."/>
            <person name="Sterndorff E.B."/>
            <person name="Faurdal D."/>
            <person name="Vuksanovic O."/>
            <person name="Mourched A.-S."/>
            <person name="Charusanti P."/>
            <person name="Shaw S."/>
            <person name="Blin K."/>
            <person name="Weber T."/>
        </authorList>
    </citation>
    <scope>NUCLEOTIDE SEQUENCE</scope>
    <source>
        <strain evidence="6">NBC_00686</strain>
    </source>
</reference>
<evidence type="ECO:0000256" key="2">
    <source>
        <dbReference type="ARBA" id="ARBA00023002"/>
    </source>
</evidence>
<dbReference type="Pfam" id="PF00106">
    <property type="entry name" value="adh_short"/>
    <property type="match status" value="1"/>
</dbReference>
<dbReference type="InterPro" id="IPR002347">
    <property type="entry name" value="SDR_fam"/>
</dbReference>
<organism evidence="6 7">
    <name type="scientific">Streptomyces pseudovenezuelae</name>
    <dbReference type="NCBI Taxonomy" id="67350"/>
    <lineage>
        <taxon>Bacteria</taxon>
        <taxon>Bacillati</taxon>
        <taxon>Actinomycetota</taxon>
        <taxon>Actinomycetes</taxon>
        <taxon>Kitasatosporales</taxon>
        <taxon>Streptomycetaceae</taxon>
        <taxon>Streptomyces</taxon>
        <taxon>Streptomyces aurantiacus group</taxon>
    </lineage>
</organism>
<sequence>MDVTGKTALVAGGTSGLGLAVAGRLLAAGARVVLMGRDADRGRAAVAELGPGAAFVAGDITRSGDVAAAVAEAERGGGPHVVVNCAGATAAGRVVGRRGPLPLEEFQRLVQINLIGTFDLVRTSAAAMLRQTERGRRPADGTADPSAPRAATAEERGVIVCTSSIAAYDGQLGQAAYAASKAGVAGMTLPLARDLAEHAVRVVTVAPGLFDTPMFAGLPGGVRDALVSGTPYPRRLGRPEEFAALVLHIVENPMINGEVVRLDGASRLATT</sequence>
<accession>A0ABZ1X2Y5</accession>
<evidence type="ECO:0000259" key="5">
    <source>
        <dbReference type="SMART" id="SM00822"/>
    </source>
</evidence>
<dbReference type="PRINTS" id="PR00080">
    <property type="entry name" value="SDRFAMILY"/>
</dbReference>
<name>A0ABZ1X2Y5_9ACTN</name>
<feature type="region of interest" description="Disordered" evidence="4">
    <location>
        <begin position="131"/>
        <end position="153"/>
    </location>
</feature>
<dbReference type="Proteomes" id="UP001432168">
    <property type="component" value="Chromosome"/>
</dbReference>
<dbReference type="SMART" id="SM00822">
    <property type="entry name" value="PKS_KR"/>
    <property type="match status" value="1"/>
</dbReference>
<proteinExistence type="inferred from homology"/>
<keyword evidence="2" id="KW-0560">Oxidoreductase</keyword>
<dbReference type="PRINTS" id="PR00081">
    <property type="entry name" value="GDHRDH"/>
</dbReference>
<dbReference type="PANTHER" id="PTHR43658:SF8">
    <property type="entry name" value="17-BETA-HYDROXYSTEROID DEHYDROGENASE 14-RELATED"/>
    <property type="match status" value="1"/>
</dbReference>
<evidence type="ECO:0000256" key="4">
    <source>
        <dbReference type="SAM" id="MobiDB-lite"/>
    </source>
</evidence>
<feature type="domain" description="Ketoreductase" evidence="5">
    <location>
        <begin position="6"/>
        <end position="242"/>
    </location>
</feature>
<dbReference type="SUPFAM" id="SSF51735">
    <property type="entry name" value="NAD(P)-binding Rossmann-fold domains"/>
    <property type="match status" value="1"/>
</dbReference>
<gene>
    <name evidence="6" type="ORF">OG929_28385</name>
</gene>
<dbReference type="Pfam" id="PF13561">
    <property type="entry name" value="adh_short_C2"/>
    <property type="match status" value="1"/>
</dbReference>
<dbReference type="PANTHER" id="PTHR43658">
    <property type="entry name" value="SHORT-CHAIN DEHYDROGENASE/REDUCTASE"/>
    <property type="match status" value="1"/>
</dbReference>
<dbReference type="RefSeq" id="WP_329266914.1">
    <property type="nucleotide sequence ID" value="NZ_CP108992.1"/>
</dbReference>
<dbReference type="PROSITE" id="PS00061">
    <property type="entry name" value="ADH_SHORT"/>
    <property type="match status" value="1"/>
</dbReference>